<dbReference type="Proteomes" id="UP000462621">
    <property type="component" value="Unassembled WGS sequence"/>
</dbReference>
<name>A0A7X4RTA6_9VIBR</name>
<feature type="transmembrane region" description="Helical" evidence="10">
    <location>
        <begin position="275"/>
        <end position="293"/>
    </location>
</feature>
<dbReference type="PROSITE" id="PS50111">
    <property type="entry name" value="CHEMOTAXIS_TRANSDUC_2"/>
    <property type="match status" value="1"/>
</dbReference>
<evidence type="ECO:0000256" key="2">
    <source>
        <dbReference type="ARBA" id="ARBA00022475"/>
    </source>
</evidence>
<proteinExistence type="inferred from homology"/>
<accession>A0A7X4RTA6</accession>
<organism evidence="12 13">
    <name type="scientific">Vibrio eleionomae</name>
    <dbReference type="NCBI Taxonomy" id="2653505"/>
    <lineage>
        <taxon>Bacteria</taxon>
        <taxon>Pseudomonadati</taxon>
        <taxon>Pseudomonadota</taxon>
        <taxon>Gammaproteobacteria</taxon>
        <taxon>Vibrionales</taxon>
        <taxon>Vibrionaceae</taxon>
        <taxon>Vibrio</taxon>
    </lineage>
</organism>
<dbReference type="GO" id="GO:0006935">
    <property type="term" value="P:chemotaxis"/>
    <property type="evidence" value="ECO:0007669"/>
    <property type="project" value="UniProtKB-KW"/>
</dbReference>
<comment type="subcellular location">
    <subcellularLocation>
        <location evidence="1">Cell membrane</location>
        <topology evidence="1">Multi-pass membrane protein</topology>
    </subcellularLocation>
</comment>
<dbReference type="FunFam" id="1.10.287.950:FF:000001">
    <property type="entry name" value="Methyl-accepting chemotaxis sensory transducer"/>
    <property type="match status" value="1"/>
</dbReference>
<keyword evidence="5 10" id="KW-1133">Transmembrane helix</keyword>
<dbReference type="Gene3D" id="3.30.450.20">
    <property type="entry name" value="PAS domain"/>
    <property type="match status" value="2"/>
</dbReference>
<comment type="similarity">
    <text evidence="8">Belongs to the methyl-accepting chemotaxis (MCP) protein family.</text>
</comment>
<dbReference type="Pfam" id="PF02743">
    <property type="entry name" value="dCache_1"/>
    <property type="match status" value="1"/>
</dbReference>
<evidence type="ECO:0000256" key="7">
    <source>
        <dbReference type="ARBA" id="ARBA00023224"/>
    </source>
</evidence>
<evidence type="ECO:0000256" key="8">
    <source>
        <dbReference type="ARBA" id="ARBA00029447"/>
    </source>
</evidence>
<gene>
    <name evidence="12" type="ORF">F9817_01440</name>
</gene>
<evidence type="ECO:0000259" key="11">
    <source>
        <dbReference type="PROSITE" id="PS50111"/>
    </source>
</evidence>
<dbReference type="InterPro" id="IPR004089">
    <property type="entry name" value="MCPsignal_dom"/>
</dbReference>
<evidence type="ECO:0000256" key="9">
    <source>
        <dbReference type="PROSITE-ProRule" id="PRU00284"/>
    </source>
</evidence>
<protein>
    <submittedName>
        <fullName evidence="12">Methyl-accepting chemotaxis protein</fullName>
    </submittedName>
</protein>
<dbReference type="CDD" id="cd12913">
    <property type="entry name" value="PDC1_MCP_like"/>
    <property type="match status" value="1"/>
</dbReference>
<dbReference type="InterPro" id="IPR033479">
    <property type="entry name" value="dCache_1"/>
</dbReference>
<evidence type="ECO:0000256" key="3">
    <source>
        <dbReference type="ARBA" id="ARBA00022500"/>
    </source>
</evidence>
<dbReference type="SMART" id="SM00283">
    <property type="entry name" value="MA"/>
    <property type="match status" value="1"/>
</dbReference>
<sequence length="624" mass="67761">MSAKNKILLTIGGLFTLVILFIVGSGYLSFSSSSESNYTDKLKQEASLIASGVEQKMLRNFDVLKMAANAIDVDGQGELNVDQLVNTLKFMEGNYGVVSAFYGAANGDTYRTGGLIANFNAKSAGREWYTRIMAGESSVMTTPYKATSGKLIMSLVEPVKRQGRIVGIIGVNVGLDELTTYIKELSGNNHLYVNRKDGYIISAHKPELIGKSLYQLRPSYAKYKNQSGSSHTYQADGDTYFVVNAISQELGWTVWSWEKQDNIMAASSDNLKSSIILAIIALLISLGVTYWVVMRLMYRPIGGEPTVIENMVKNTAKGDLSPVAKGGEIGILGAMLIMIANLKDTIKNIHQSAETLETASTQMSDTSSQVKTSSESQMAQLEQAATAMNEMSVSIDEVARNALKASDSAKEANTYSDQGLVVVNDMNQSVVSLVRSIEEVVEANIRLEKETQSIGQVLEVIDGLSEQTNLLALNAAIEAARAGEHGRGFAVVADEVRNLANKTKESTTAITDTIQHLQNEASHSVELMRENMNNAQVTSEKSEVASQALQQIQTAVSHILDMNTQIAAAVEEQSHVAAEIGANVEEINELARSTVAISDKNHARSRELTEIAGSMNKSIQIFRW</sequence>
<feature type="transmembrane region" description="Helical" evidence="10">
    <location>
        <begin position="7"/>
        <end position="30"/>
    </location>
</feature>
<dbReference type="GO" id="GO:0007165">
    <property type="term" value="P:signal transduction"/>
    <property type="evidence" value="ECO:0007669"/>
    <property type="project" value="UniProtKB-KW"/>
</dbReference>
<keyword evidence="3" id="KW-0145">Chemotaxis</keyword>
<dbReference type="PANTHER" id="PTHR32089">
    <property type="entry name" value="METHYL-ACCEPTING CHEMOTAXIS PROTEIN MCPB"/>
    <property type="match status" value="1"/>
</dbReference>
<evidence type="ECO:0000256" key="10">
    <source>
        <dbReference type="SAM" id="Phobius"/>
    </source>
</evidence>
<dbReference type="CDD" id="cd11386">
    <property type="entry name" value="MCP_signal"/>
    <property type="match status" value="1"/>
</dbReference>
<comment type="caution">
    <text evidence="12">The sequence shown here is derived from an EMBL/GenBank/DDBJ whole genome shotgun (WGS) entry which is preliminary data.</text>
</comment>
<dbReference type="RefSeq" id="WP_161153183.1">
    <property type="nucleotide sequence ID" value="NZ_WEKT01000002.1"/>
</dbReference>
<feature type="domain" description="Methyl-accepting transducer" evidence="11">
    <location>
        <begin position="352"/>
        <end position="588"/>
    </location>
</feature>
<dbReference type="SUPFAM" id="SSF58104">
    <property type="entry name" value="Methyl-accepting chemotaxis protein (MCP) signaling domain"/>
    <property type="match status" value="1"/>
</dbReference>
<dbReference type="Gene3D" id="1.10.287.950">
    <property type="entry name" value="Methyl-accepting chemotaxis protein"/>
    <property type="match status" value="1"/>
</dbReference>
<evidence type="ECO:0000256" key="4">
    <source>
        <dbReference type="ARBA" id="ARBA00022692"/>
    </source>
</evidence>
<evidence type="ECO:0000313" key="12">
    <source>
        <dbReference type="EMBL" id="MZI91869.1"/>
    </source>
</evidence>
<evidence type="ECO:0000256" key="6">
    <source>
        <dbReference type="ARBA" id="ARBA00023136"/>
    </source>
</evidence>
<keyword evidence="6 10" id="KW-0472">Membrane</keyword>
<evidence type="ECO:0000313" key="13">
    <source>
        <dbReference type="Proteomes" id="UP000462621"/>
    </source>
</evidence>
<keyword evidence="4 10" id="KW-0812">Transmembrane</keyword>
<evidence type="ECO:0000256" key="5">
    <source>
        <dbReference type="ARBA" id="ARBA00022989"/>
    </source>
</evidence>
<reference evidence="12 13" key="1">
    <citation type="submission" date="2019-10" db="EMBL/GenBank/DDBJ databases">
        <title>Vibrio sp. nov. isolated from a shrimp pond.</title>
        <authorList>
            <person name="Gomez-Gil B."/>
            <person name="Enciso-Ibarra J."/>
            <person name="Enciso-Ibarra K."/>
            <person name="Bolan-Mejia C."/>
        </authorList>
    </citation>
    <scope>NUCLEOTIDE SEQUENCE [LARGE SCALE GENOMIC DNA]</scope>
    <source>
        <strain evidence="12 13">CAIM 722</strain>
    </source>
</reference>
<evidence type="ECO:0000256" key="1">
    <source>
        <dbReference type="ARBA" id="ARBA00004651"/>
    </source>
</evidence>
<dbReference type="Pfam" id="PF00015">
    <property type="entry name" value="MCPsignal"/>
    <property type="match status" value="1"/>
</dbReference>
<dbReference type="PANTHER" id="PTHR32089:SF119">
    <property type="entry name" value="METHYL-ACCEPTING CHEMOTAXIS PROTEIN CTPL"/>
    <property type="match status" value="1"/>
</dbReference>
<dbReference type="EMBL" id="WEKT01000002">
    <property type="protein sequence ID" value="MZI91869.1"/>
    <property type="molecule type" value="Genomic_DNA"/>
</dbReference>
<keyword evidence="2" id="KW-1003">Cell membrane</keyword>
<dbReference type="GO" id="GO:0005886">
    <property type="term" value="C:plasma membrane"/>
    <property type="evidence" value="ECO:0007669"/>
    <property type="project" value="UniProtKB-SubCell"/>
</dbReference>
<keyword evidence="13" id="KW-1185">Reference proteome</keyword>
<keyword evidence="7 9" id="KW-0807">Transducer</keyword>
<dbReference type="AlphaFoldDB" id="A0A7X4RTA6"/>